<feature type="domain" description="PilZ" evidence="2">
    <location>
        <begin position="20"/>
        <end position="101"/>
    </location>
</feature>
<accession>A0A2T5FV06</accession>
<dbReference type="AlphaFoldDB" id="A0A2T5FV06"/>
<proteinExistence type="predicted"/>
<evidence type="ECO:0000256" key="1">
    <source>
        <dbReference type="SAM" id="MobiDB-lite"/>
    </source>
</evidence>
<feature type="region of interest" description="Disordered" evidence="1">
    <location>
        <begin position="105"/>
        <end position="128"/>
    </location>
</feature>
<evidence type="ECO:0000313" key="3">
    <source>
        <dbReference type="EMBL" id="PTQ08560.1"/>
    </source>
</evidence>
<organism evidence="3 4">
    <name type="scientific">Sphingomonas oleivorans</name>
    <dbReference type="NCBI Taxonomy" id="1735121"/>
    <lineage>
        <taxon>Bacteria</taxon>
        <taxon>Pseudomonadati</taxon>
        <taxon>Pseudomonadota</taxon>
        <taxon>Alphaproteobacteria</taxon>
        <taxon>Sphingomonadales</taxon>
        <taxon>Sphingomonadaceae</taxon>
        <taxon>Sphingomonas</taxon>
    </lineage>
</organism>
<gene>
    <name evidence="3" type="ORF">CLG96_15305</name>
</gene>
<dbReference type="RefSeq" id="WP_165799672.1">
    <property type="nucleotide sequence ID" value="NZ_NWBU01000015.1"/>
</dbReference>
<protein>
    <recommendedName>
        <fullName evidence="2">PilZ domain-containing protein</fullName>
    </recommendedName>
</protein>
<name>A0A2T5FV06_9SPHN</name>
<evidence type="ECO:0000313" key="4">
    <source>
        <dbReference type="Proteomes" id="UP000244162"/>
    </source>
</evidence>
<evidence type="ECO:0000259" key="2">
    <source>
        <dbReference type="Pfam" id="PF07238"/>
    </source>
</evidence>
<dbReference type="GO" id="GO:0035438">
    <property type="term" value="F:cyclic-di-GMP binding"/>
    <property type="evidence" value="ECO:0007669"/>
    <property type="project" value="InterPro"/>
</dbReference>
<dbReference type="Pfam" id="PF07238">
    <property type="entry name" value="PilZ"/>
    <property type="match status" value="1"/>
</dbReference>
<reference evidence="3 4" key="1">
    <citation type="submission" date="2017-09" db="EMBL/GenBank/DDBJ databases">
        <title>Sphingomonas panjinensis sp.nov., isolated from oil-contaminated soil.</title>
        <authorList>
            <person name="Wang L."/>
            <person name="Chen L."/>
        </authorList>
    </citation>
    <scope>NUCLEOTIDE SEQUENCE [LARGE SCALE GENOMIC DNA]</scope>
    <source>
        <strain evidence="3 4">FW-11</strain>
    </source>
</reference>
<comment type="caution">
    <text evidence="3">The sequence shown here is derived from an EMBL/GenBank/DDBJ whole genome shotgun (WGS) entry which is preliminary data.</text>
</comment>
<dbReference type="Proteomes" id="UP000244162">
    <property type="component" value="Unassembled WGS sequence"/>
</dbReference>
<sequence>MERFIIFGGDDAATAIGDARSEPRESIFLAATMQRPGGAAVPVTVRNISGGGLMAEGDGSFVPGEAIEVELRGVGPVSGRIAWTGAAGRLGVAFDRRIDPRLVSKSVMDGRQPVPTKPAAYMRRQGQR</sequence>
<dbReference type="SUPFAM" id="SSF141371">
    <property type="entry name" value="PilZ domain-like"/>
    <property type="match status" value="1"/>
</dbReference>
<keyword evidence="4" id="KW-1185">Reference proteome</keyword>
<dbReference type="InterPro" id="IPR009875">
    <property type="entry name" value="PilZ_domain"/>
</dbReference>
<dbReference type="EMBL" id="NWBU01000015">
    <property type="protein sequence ID" value="PTQ08560.1"/>
    <property type="molecule type" value="Genomic_DNA"/>
</dbReference>